<proteinExistence type="predicted"/>
<dbReference type="AlphaFoldDB" id="A0A7S3NKF6"/>
<sequence length="127" mass="14978">MGKCSRTNGIRIKRSGLETVKQRHKRQLREADQVTVKELRVVRRKRSEKMSRAPEGLRAKSPQWEIKLKALLKLNKEIKNLLSRQEAGDDLDEQQLRKIERRDDILLQIDSILSKHRDVAHEKFGKF</sequence>
<evidence type="ECO:0000313" key="1">
    <source>
        <dbReference type="EMBL" id="CAE0373691.1"/>
    </source>
</evidence>
<reference evidence="1" key="1">
    <citation type="submission" date="2021-01" db="EMBL/GenBank/DDBJ databases">
        <authorList>
            <person name="Corre E."/>
            <person name="Pelletier E."/>
            <person name="Niang G."/>
            <person name="Scheremetjew M."/>
            <person name="Finn R."/>
            <person name="Kale V."/>
            <person name="Holt S."/>
            <person name="Cochrane G."/>
            <person name="Meng A."/>
            <person name="Brown T."/>
            <person name="Cohen L."/>
        </authorList>
    </citation>
    <scope>NUCLEOTIDE SEQUENCE</scope>
    <source>
        <strain evidence="1">CCMP1510</strain>
    </source>
</reference>
<name>A0A7S3NKF6_9STRA</name>
<gene>
    <name evidence="1" type="ORF">ALAG00032_LOCUS14492</name>
</gene>
<organism evidence="1">
    <name type="scientific">Aureoumbra lagunensis</name>
    <dbReference type="NCBI Taxonomy" id="44058"/>
    <lineage>
        <taxon>Eukaryota</taxon>
        <taxon>Sar</taxon>
        <taxon>Stramenopiles</taxon>
        <taxon>Ochrophyta</taxon>
        <taxon>Pelagophyceae</taxon>
        <taxon>Pelagomonadales</taxon>
        <taxon>Aureoumbra</taxon>
    </lineage>
</organism>
<dbReference type="EMBL" id="HBIJ01022214">
    <property type="protein sequence ID" value="CAE0373691.1"/>
    <property type="molecule type" value="Transcribed_RNA"/>
</dbReference>
<protein>
    <submittedName>
        <fullName evidence="1">Uncharacterized protein</fullName>
    </submittedName>
</protein>
<accession>A0A7S3NKF6</accession>